<reference evidence="3" key="1">
    <citation type="submission" date="2022-06" db="EMBL/GenBank/DDBJ databases">
        <title>Natrinema sp. a new haloarchaeum isolate from saline soil.</title>
        <authorList>
            <person name="Strakova D."/>
            <person name="Galisteo C."/>
            <person name="Sanchez-Porro C."/>
            <person name="Ventosa A."/>
        </authorList>
    </citation>
    <scope>NUCLEOTIDE SEQUENCE</scope>
    <source>
        <strain evidence="3">S1CR25-10</strain>
    </source>
</reference>
<dbReference type="InterPro" id="IPR013783">
    <property type="entry name" value="Ig-like_fold"/>
</dbReference>
<feature type="domain" description="CARDB" evidence="2">
    <location>
        <begin position="181"/>
        <end position="250"/>
    </location>
</feature>
<keyword evidence="4" id="KW-1185">Reference proteome</keyword>
<evidence type="ECO:0000256" key="1">
    <source>
        <dbReference type="SAM" id="MobiDB-lite"/>
    </source>
</evidence>
<name>A0A9Q4L2U5_9EURY</name>
<gene>
    <name evidence="3" type="ORF">NDI89_04895</name>
</gene>
<dbReference type="Gene3D" id="2.60.40.10">
    <property type="entry name" value="Immunoglobulins"/>
    <property type="match status" value="2"/>
</dbReference>
<dbReference type="AlphaFoldDB" id="A0A9Q4L2U5"/>
<organism evidence="3 4">
    <name type="scientific">Natrinema salsiterrestre</name>
    <dbReference type="NCBI Taxonomy" id="2950540"/>
    <lineage>
        <taxon>Archaea</taxon>
        <taxon>Methanobacteriati</taxon>
        <taxon>Methanobacteriota</taxon>
        <taxon>Stenosarchaea group</taxon>
        <taxon>Halobacteria</taxon>
        <taxon>Halobacteriales</taxon>
        <taxon>Natrialbaceae</taxon>
        <taxon>Natrinema</taxon>
    </lineage>
</organism>
<dbReference type="InterPro" id="IPR011635">
    <property type="entry name" value="CARDB"/>
</dbReference>
<feature type="compositionally biased region" description="Low complexity" evidence="1">
    <location>
        <begin position="168"/>
        <end position="189"/>
    </location>
</feature>
<dbReference type="Proteomes" id="UP001154061">
    <property type="component" value="Unassembled WGS sequence"/>
</dbReference>
<proteinExistence type="predicted"/>
<dbReference type="Pfam" id="PF07705">
    <property type="entry name" value="CARDB"/>
    <property type="match status" value="1"/>
</dbReference>
<feature type="compositionally biased region" description="Gly residues" evidence="1">
    <location>
        <begin position="152"/>
        <end position="163"/>
    </location>
</feature>
<dbReference type="RefSeq" id="WP_277520386.1">
    <property type="nucleotide sequence ID" value="NZ_JAMQOT010000001.1"/>
</dbReference>
<evidence type="ECO:0000313" key="4">
    <source>
        <dbReference type="Proteomes" id="UP001154061"/>
    </source>
</evidence>
<dbReference type="EMBL" id="JAMQOT010000001">
    <property type="protein sequence ID" value="MDF9744920.1"/>
    <property type="molecule type" value="Genomic_DNA"/>
</dbReference>
<evidence type="ECO:0000259" key="2">
    <source>
        <dbReference type="Pfam" id="PF07705"/>
    </source>
</evidence>
<feature type="region of interest" description="Disordered" evidence="1">
    <location>
        <begin position="140"/>
        <end position="189"/>
    </location>
</feature>
<protein>
    <recommendedName>
        <fullName evidence="2">CARDB domain-containing protein</fullName>
    </recommendedName>
</protein>
<comment type="caution">
    <text evidence="3">The sequence shown here is derived from an EMBL/GenBank/DDBJ whole genome shotgun (WGS) entry which is preliminary data.</text>
</comment>
<evidence type="ECO:0000313" key="3">
    <source>
        <dbReference type="EMBL" id="MDF9744920.1"/>
    </source>
</evidence>
<accession>A0A9Q4L2U5</accession>
<sequence length="408" mass="42111">MSSVKTPLVAALLCFLLALVVPTAAITVGEDRTDDDVVLESVDDRYATIDDGELRLDLGVVANTETRFADVFTIAIGDDADDVEAVWIDHDVEGVTFHADGSAVTNDSRLEPDPGDSIRVGVAVDSSVATAGTETFTVAVGYADEDDTSEDGTGGDGTNGGTGDSADDGSSSSATILGSELTLSPTTLETGETLTASATYRNAGDARGTAVATLTVDGTVVDRQRIELRPGEETTVTFERRMDWPGTYAVGIDGVGSESVTVEGPPVAIVDAGVVDDVAIDDSDTTADITVGESTAVRATVRNPTNATVERTLELSVDGIVVESRLVSIPANGERTVSFDRGFDRAGTYEISVSGVTAGTVTVSDRPAPVPMPNRELSAATTAALAPPTTAGLLFLAVAANRKWAFAR</sequence>